<dbReference type="STRING" id="441209.GCA_001870665_02898"/>
<evidence type="ECO:0000256" key="1">
    <source>
        <dbReference type="ARBA" id="ARBA00022801"/>
    </source>
</evidence>
<dbReference type="KEGG" id="rbg:BG454_15575"/>
<dbReference type="OrthoDB" id="9773856at2"/>
<dbReference type="InterPro" id="IPR041796">
    <property type="entry name" value="Mre11_N"/>
</dbReference>
<dbReference type="Gene3D" id="3.60.21.10">
    <property type="match status" value="1"/>
</dbReference>
<dbReference type="RefSeq" id="WP_100319195.1">
    <property type="nucleotide sequence ID" value="NZ_CP024899.1"/>
</dbReference>
<keyword evidence="4" id="KW-1185">Reference proteome</keyword>
<dbReference type="PIRSF" id="PIRSF033091">
    <property type="entry name" value="Pesterase_YhaO"/>
    <property type="match status" value="1"/>
</dbReference>
<dbReference type="InterPro" id="IPR050535">
    <property type="entry name" value="DNA_Repair-Maintenance_Comp"/>
</dbReference>
<dbReference type="CDD" id="cd00840">
    <property type="entry name" value="MPP_Mre11_N"/>
    <property type="match status" value="1"/>
</dbReference>
<gene>
    <name evidence="3" type="ORF">BG454_15575</name>
</gene>
<feature type="domain" description="Calcineurin-like phosphoesterase" evidence="2">
    <location>
        <begin position="3"/>
        <end position="199"/>
    </location>
</feature>
<organism evidence="3 4">
    <name type="scientific">Roseinatronobacter bogoriensis subsp. barguzinensis</name>
    <dbReference type="NCBI Taxonomy" id="441209"/>
    <lineage>
        <taxon>Bacteria</taxon>
        <taxon>Pseudomonadati</taxon>
        <taxon>Pseudomonadota</taxon>
        <taxon>Alphaproteobacteria</taxon>
        <taxon>Rhodobacterales</taxon>
        <taxon>Paracoccaceae</taxon>
        <taxon>Roseinatronobacter</taxon>
    </lineage>
</organism>
<keyword evidence="1" id="KW-0378">Hydrolase</keyword>
<evidence type="ECO:0000313" key="3">
    <source>
        <dbReference type="EMBL" id="ATX67063.1"/>
    </source>
</evidence>
<dbReference type="AlphaFoldDB" id="A0A2K8KGF0"/>
<dbReference type="PANTHER" id="PTHR30337:SF7">
    <property type="entry name" value="PHOSPHOESTERASE"/>
    <property type="match status" value="1"/>
</dbReference>
<dbReference type="Proteomes" id="UP000228948">
    <property type="component" value="Chromosome"/>
</dbReference>
<protein>
    <submittedName>
        <fullName evidence="3">DNA repair exonuclease</fullName>
    </submittedName>
</protein>
<dbReference type="PANTHER" id="PTHR30337">
    <property type="entry name" value="COMPONENT OF ATP-DEPENDENT DSDNA EXONUCLEASE"/>
    <property type="match status" value="1"/>
</dbReference>
<dbReference type="EMBL" id="CP024899">
    <property type="protein sequence ID" value="ATX67063.1"/>
    <property type="molecule type" value="Genomic_DNA"/>
</dbReference>
<dbReference type="InterPro" id="IPR004843">
    <property type="entry name" value="Calcineurin-like_PHP"/>
</dbReference>
<dbReference type="InterPro" id="IPR014576">
    <property type="entry name" value="Pesterase_YhaO"/>
</dbReference>
<dbReference type="Pfam" id="PF00149">
    <property type="entry name" value="Metallophos"/>
    <property type="match status" value="1"/>
</dbReference>
<evidence type="ECO:0000259" key="2">
    <source>
        <dbReference type="Pfam" id="PF00149"/>
    </source>
</evidence>
<accession>A0A2K8KGF0</accession>
<evidence type="ECO:0000313" key="4">
    <source>
        <dbReference type="Proteomes" id="UP000228948"/>
    </source>
</evidence>
<dbReference type="InterPro" id="IPR029052">
    <property type="entry name" value="Metallo-depent_PP-like"/>
</dbReference>
<sequence>MAFRFIHTADLHLDSPLRSLALRDPDLAELIADASRSTLRNIIDLCLSERVNALLIAGDLYDGSQTSMKTARFLAAELARLDAAGIRAFIIRGNHDAMSQISRELTPPPNTHVFDGRAGVETLSHGTTRIAIHGLSFRDPHAPESLLPKYRPPEPDALNIGLMHTSLNGAAGHDPYAPCALSDLQASGFDYWALGHIHKRAEYPGQTCVVMPGIPQGRDIGEPGAGSVTLVQVDDAGQISLEPRIVSVAGFAQVKVDLTGVEEWRDLQGAMEQALDTARLPCPHLVARLRLQGDTPLAPRLLRDRDLAQAEAQEMAKNLGGVWVEKLVLDLGARAPVAGALGALAGLIESDIRPSDAYAQALEGLRRDLEAALPPEARDAVSDLDLATMQTGLSEVLERLRGQG</sequence>
<keyword evidence="3" id="KW-0540">Nuclease</keyword>
<dbReference type="GO" id="GO:0004527">
    <property type="term" value="F:exonuclease activity"/>
    <property type="evidence" value="ECO:0007669"/>
    <property type="project" value="UniProtKB-KW"/>
</dbReference>
<keyword evidence="3" id="KW-0269">Exonuclease</keyword>
<proteinExistence type="predicted"/>
<name>A0A2K8KGF0_9RHOB</name>
<dbReference type="SUPFAM" id="SSF56300">
    <property type="entry name" value="Metallo-dependent phosphatases"/>
    <property type="match status" value="1"/>
</dbReference>
<reference evidence="3 4" key="1">
    <citation type="submission" date="2017-11" db="EMBL/GenBank/DDBJ databases">
        <title>Revised Sequence and Annotation of the Rhodobaca barguzinensis strain alga05 Genome.</title>
        <authorList>
            <person name="Kopejtka K."/>
            <person name="Tomasch J.M."/>
            <person name="Bunk B."/>
            <person name="Koblizek M."/>
        </authorList>
    </citation>
    <scope>NUCLEOTIDE SEQUENCE [LARGE SCALE GENOMIC DNA]</scope>
    <source>
        <strain evidence="4">alga05</strain>
    </source>
</reference>